<feature type="compositionally biased region" description="Low complexity" evidence="2">
    <location>
        <begin position="1732"/>
        <end position="1741"/>
    </location>
</feature>
<keyword evidence="1" id="KW-0853">WD repeat</keyword>
<dbReference type="Pfam" id="PF00400">
    <property type="entry name" value="WD40"/>
    <property type="match status" value="2"/>
</dbReference>
<organism evidence="3 4">
    <name type="scientific">Chlamydomonas schloesseri</name>
    <dbReference type="NCBI Taxonomy" id="2026947"/>
    <lineage>
        <taxon>Eukaryota</taxon>
        <taxon>Viridiplantae</taxon>
        <taxon>Chlorophyta</taxon>
        <taxon>core chlorophytes</taxon>
        <taxon>Chlorophyceae</taxon>
        <taxon>CS clade</taxon>
        <taxon>Chlamydomonadales</taxon>
        <taxon>Chlamydomonadaceae</taxon>
        <taxon>Chlamydomonas</taxon>
    </lineage>
</organism>
<dbReference type="OrthoDB" id="6154712at2759"/>
<evidence type="ECO:0000313" key="3">
    <source>
        <dbReference type="EMBL" id="KAG2448626.1"/>
    </source>
</evidence>
<accession>A0A836B5Y4</accession>
<dbReference type="InterPro" id="IPR052779">
    <property type="entry name" value="WDR62"/>
</dbReference>
<dbReference type="EMBL" id="JAEHOD010000017">
    <property type="protein sequence ID" value="KAG2448626.1"/>
    <property type="molecule type" value="Genomic_DNA"/>
</dbReference>
<dbReference type="Gene3D" id="2.130.10.10">
    <property type="entry name" value="YVTN repeat-like/Quinoprotein amine dehydrogenase"/>
    <property type="match status" value="4"/>
</dbReference>
<feature type="compositionally biased region" description="Low complexity" evidence="2">
    <location>
        <begin position="1057"/>
        <end position="1075"/>
    </location>
</feature>
<feature type="compositionally biased region" description="Low complexity" evidence="2">
    <location>
        <begin position="1714"/>
        <end position="1724"/>
    </location>
</feature>
<dbReference type="PANTHER" id="PTHR45589">
    <property type="entry name" value="WD REPEAT DOMAIN 62, ISOFORM G"/>
    <property type="match status" value="1"/>
</dbReference>
<protein>
    <submittedName>
        <fullName evidence="3">Uncharacterized protein</fullName>
    </submittedName>
</protein>
<feature type="compositionally biased region" description="Low complexity" evidence="2">
    <location>
        <begin position="974"/>
        <end position="992"/>
    </location>
</feature>
<feature type="region of interest" description="Disordered" evidence="2">
    <location>
        <begin position="1445"/>
        <end position="1480"/>
    </location>
</feature>
<feature type="compositionally biased region" description="Low complexity" evidence="2">
    <location>
        <begin position="1445"/>
        <end position="1469"/>
    </location>
</feature>
<dbReference type="InterPro" id="IPR015943">
    <property type="entry name" value="WD40/YVTN_repeat-like_dom_sf"/>
</dbReference>
<comment type="caution">
    <text evidence="3">The sequence shown here is derived from an EMBL/GenBank/DDBJ whole genome shotgun (WGS) entry which is preliminary data.</text>
</comment>
<feature type="region of interest" description="Disordered" evidence="2">
    <location>
        <begin position="966"/>
        <end position="992"/>
    </location>
</feature>
<feature type="compositionally biased region" description="Low complexity" evidence="2">
    <location>
        <begin position="1327"/>
        <end position="1337"/>
    </location>
</feature>
<feature type="region of interest" description="Disordered" evidence="2">
    <location>
        <begin position="1057"/>
        <end position="1123"/>
    </location>
</feature>
<feature type="compositionally biased region" description="Low complexity" evidence="2">
    <location>
        <begin position="1533"/>
        <end position="1553"/>
    </location>
</feature>
<dbReference type="InterPro" id="IPR001680">
    <property type="entry name" value="WD40_rpt"/>
</dbReference>
<feature type="compositionally biased region" description="Low complexity" evidence="2">
    <location>
        <begin position="1308"/>
        <end position="1322"/>
    </location>
</feature>
<reference evidence="3" key="1">
    <citation type="journal article" date="2020" name="bioRxiv">
        <title>Comparative genomics of Chlamydomonas.</title>
        <authorList>
            <person name="Craig R.J."/>
            <person name="Hasan A.R."/>
            <person name="Ness R.W."/>
            <person name="Keightley P.D."/>
        </authorList>
    </citation>
    <scope>NUCLEOTIDE SEQUENCE</scope>
    <source>
        <strain evidence="3">CCAP 11/173</strain>
    </source>
</reference>
<feature type="region of interest" description="Disordered" evidence="2">
    <location>
        <begin position="1303"/>
        <end position="1322"/>
    </location>
</feature>
<feature type="region of interest" description="Disordered" evidence="2">
    <location>
        <begin position="1327"/>
        <end position="1348"/>
    </location>
</feature>
<evidence type="ECO:0000256" key="1">
    <source>
        <dbReference type="PROSITE-ProRule" id="PRU00221"/>
    </source>
</evidence>
<sequence>MEIVSHTNKAGVARRAVVQAPTAAGTGAAPSTSAVDSLSLERVYGVGSCAPQPSTAVNGATSPALPSASGALAHHPNVPGLLAYAAGANVVLYDSHAKQQTAFFSSKPSASSSRRGLAAGAATAGVAAGGRPFACLAFSRDGVYLAAGERGGNSPELLVWEVSSGRCLTALRGHRHGVGSVEFSVDGRLLLSTGEGYDSQLCVWDWKAGVVLAKQHTQAELLQASFVSEEPAGGGSGGGATIATVGKAGHFKLWTLALPSGRAVTTATLTPRPANLKEYRGTTCVAVRPSTAAPGEAPAAAAAGPFYALTQPGALLTLRPSTRTIEKSVNLQVPAAFALAVSPSLVACACAAGVVRLFAARTLAFKGNLPRPTSRSAGTAAAAAAGGAAGAATSASAGALFPDAVALSFDATGERLTVLYSDRSVVVWDVRNPAKVVRHRSVLSHAGIVWGVALVPSWQAALLGQQAAPGAIGFAPTPGPHAGGAGSGAGTAEGAGASPSSVLVTCGTDGSVRLWNVCLDNSASTAGPLGLPAELAGAAKVTRTLRAIIYAAPPDSAPAAPPSRRGTTPDIPLPGPGAANAHAAPPPVSLRCVRVSPCGRHLAVGDSRGNLRVYSLATLELLLLKEAHESEVLTLDYSPPSLDGTCYLASGSRDCLVHVYDMGRGYELVGTCDVHGGAVTAARFAAGPGGRLTLMSCSADKSVVFRHVQLDPTGVSFAPYRTERLSRGVLYDMAVDPAGGRAVVVGADGQLRLFDVATGRAIRNFSGDPGCGESVSVVMDPSGRLAVCGCSDGAVALYDLEAGQLVGRGAPAHGDVCTGAVLLEDYRGLVTVGGDGCALLWRLTPKLAQRMHSAAVQCQKQLEQQAAQQAAMVRKQQQQQQPQTVAAAAEPEDVHATPAAAPRRRAWGLGDAAGAEPGVCGGGVGPRQVHVDVSATILRVREGKPLLSVDRLPRWAQQAFQTEEEAGVGGTGVGAAAPAGSAGAAAPPAPAAMPAGKWALRMAPPAAEPAAAATSSAVALAAGLAERTWAAEVEEDDEMMCCDPLDEEDAGLLLGAGPQEEPELAPAAPGVAPEPEAVPEEAEASALPSRASSPGEELPEAPESACASNNPGAAAPLAAAGDATGDGVRRDLFREHFDSLGHMDQASASKQDPRRQSLSFMYRQARATTTAAVTGAAPPVPAPSAVPAAGAAANRATVPAPAQVAVAPAAPPAAPAAEAGGDGGASTPYLARVPLPAGINATRGNTAVLGGGAAEEADGGITSAAWTPERAMLPLTSPVLAKTDKQLAELELLRQRVLASAMRSRPKAAPQPASATAAAPPAAGAATPASAAAAPEAAPAPPAPAAAAPAEPAAPVVQMLTAATLAVEQQQEPLAASPDGAASSAITFAQPPPPMPAAQPVATANLPQPTAPVLAAVAPPELQPPATPGFSSLTAATPMLVGAAGAPQPAAAGDLAAPPQTQAQPATPARGDGDVTSTSMHMYGNPMFGMTPGTPVAGLAVAPAVPQAAAAAVAAAPLPAATAPQSDARGTWAPAAGPAATAPDAPGSAGGSAQRRVPKVALPAIKSKATSSPSRSATAAEAEAAVAAAEGDAVVAVAVACPPVSTAPAEVVTLQGQPQQPLPQAGAAPELETGVPTEFADALSAMQAALSGFTAAFRRLQAATGAASVGPAGTAAAARFHAASRDAAAEISALLLPAAPGAVAAVATVDTTQPPAVEQCSSPRLPQPQPQPHSSLAAPATASSVSVSASLGGGGGGAVGSSQVALEVGSLVESLVEEKLRARMQEELARVEQLVTARLLAAMQSQSQRGPVAGQQVQAAAR</sequence>
<evidence type="ECO:0000256" key="2">
    <source>
        <dbReference type="SAM" id="MobiDB-lite"/>
    </source>
</evidence>
<dbReference type="InterPro" id="IPR011047">
    <property type="entry name" value="Quinoprotein_ADH-like_sf"/>
</dbReference>
<dbReference type="SMART" id="SM00320">
    <property type="entry name" value="WD40"/>
    <property type="match status" value="10"/>
</dbReference>
<feature type="compositionally biased region" description="Low complexity" evidence="2">
    <location>
        <begin position="1084"/>
        <end position="1095"/>
    </location>
</feature>
<dbReference type="PANTHER" id="PTHR45589:SF1">
    <property type="entry name" value="WD REPEAT DOMAIN 62, ISOFORM G"/>
    <property type="match status" value="1"/>
</dbReference>
<feature type="region of interest" description="Disordered" evidence="2">
    <location>
        <begin position="881"/>
        <end position="902"/>
    </location>
</feature>
<evidence type="ECO:0000313" key="4">
    <source>
        <dbReference type="Proteomes" id="UP000613740"/>
    </source>
</evidence>
<dbReference type="InterPro" id="IPR036322">
    <property type="entry name" value="WD40_repeat_dom_sf"/>
</dbReference>
<feature type="repeat" description="WD" evidence="1">
    <location>
        <begin position="500"/>
        <end position="517"/>
    </location>
</feature>
<feature type="compositionally biased region" description="Low complexity" evidence="2">
    <location>
        <begin position="1111"/>
        <end position="1123"/>
    </location>
</feature>
<proteinExistence type="predicted"/>
<name>A0A836B5Y4_9CHLO</name>
<dbReference type="PROSITE" id="PS50082">
    <property type="entry name" value="WD_REPEATS_2"/>
    <property type="match status" value="1"/>
</dbReference>
<dbReference type="SUPFAM" id="SSF50998">
    <property type="entry name" value="Quinoprotein alcohol dehydrogenase-like"/>
    <property type="match status" value="1"/>
</dbReference>
<feature type="region of interest" description="Disordered" evidence="2">
    <location>
        <begin position="1370"/>
        <end position="1403"/>
    </location>
</feature>
<dbReference type="SUPFAM" id="SSF50978">
    <property type="entry name" value="WD40 repeat-like"/>
    <property type="match status" value="1"/>
</dbReference>
<gene>
    <name evidence="3" type="ORF">HYH02_006514</name>
</gene>
<feature type="region of interest" description="Disordered" evidence="2">
    <location>
        <begin position="1714"/>
        <end position="1741"/>
    </location>
</feature>
<dbReference type="Proteomes" id="UP000613740">
    <property type="component" value="Unassembled WGS sequence"/>
</dbReference>
<feature type="region of interest" description="Disordered" evidence="2">
    <location>
        <begin position="1523"/>
        <end position="1556"/>
    </location>
</feature>
<keyword evidence="4" id="KW-1185">Reference proteome</keyword>